<dbReference type="eggNOG" id="KOG3065">
    <property type="taxonomic scope" value="Eukaryota"/>
</dbReference>
<feature type="region of interest" description="Disordered" evidence="7">
    <location>
        <begin position="1"/>
        <end position="102"/>
    </location>
</feature>
<dbReference type="Proteomes" id="UP000087171">
    <property type="component" value="Chromosome Ca7"/>
</dbReference>
<organism evidence="9 10">
    <name type="scientific">Cicer arietinum</name>
    <name type="common">Chickpea</name>
    <name type="synonym">Garbanzo</name>
    <dbReference type="NCBI Taxonomy" id="3827"/>
    <lineage>
        <taxon>Eukaryota</taxon>
        <taxon>Viridiplantae</taxon>
        <taxon>Streptophyta</taxon>
        <taxon>Embryophyta</taxon>
        <taxon>Tracheophyta</taxon>
        <taxon>Spermatophyta</taxon>
        <taxon>Magnoliopsida</taxon>
        <taxon>eudicotyledons</taxon>
        <taxon>Gunneridae</taxon>
        <taxon>Pentapetalae</taxon>
        <taxon>rosids</taxon>
        <taxon>fabids</taxon>
        <taxon>Fabales</taxon>
        <taxon>Fabaceae</taxon>
        <taxon>Papilionoideae</taxon>
        <taxon>50 kb inversion clade</taxon>
        <taxon>NPAAA clade</taxon>
        <taxon>Hologalegina</taxon>
        <taxon>IRL clade</taxon>
        <taxon>Cicereae</taxon>
        <taxon>Cicer</taxon>
    </lineage>
</organism>
<dbReference type="PANTHER" id="PTHR19305">
    <property type="entry name" value="SYNAPTOSOMAL ASSOCIATED PROTEIN"/>
    <property type="match status" value="1"/>
</dbReference>
<dbReference type="InterPro" id="IPR044766">
    <property type="entry name" value="NPSN/SNAP25-like_N_SNARE"/>
</dbReference>
<evidence type="ECO:0000256" key="5">
    <source>
        <dbReference type="ARBA" id="ARBA00023136"/>
    </source>
</evidence>
<gene>
    <name evidence="10" type="primary">LOC101493133</name>
</gene>
<dbReference type="PANTHER" id="PTHR19305:SF9">
    <property type="entry name" value="SYNAPTOSOMAL-ASSOCIATED PROTEIN 29"/>
    <property type="match status" value="1"/>
</dbReference>
<reference evidence="10" key="2">
    <citation type="submission" date="2025-08" db="UniProtKB">
        <authorList>
            <consortium name="RefSeq"/>
        </authorList>
    </citation>
    <scope>IDENTIFICATION</scope>
    <source>
        <tissue evidence="10">Etiolated seedlings</tissue>
    </source>
</reference>
<evidence type="ECO:0000313" key="10">
    <source>
        <dbReference type="RefSeq" id="XP_004508695.1"/>
    </source>
</evidence>
<dbReference type="PROSITE" id="PS50192">
    <property type="entry name" value="T_SNARE"/>
    <property type="match status" value="1"/>
</dbReference>
<evidence type="ECO:0000256" key="4">
    <source>
        <dbReference type="ARBA" id="ARBA00022927"/>
    </source>
</evidence>
<protein>
    <submittedName>
        <fullName evidence="10">SNAP25 homologous protein SNAP33</fullName>
    </submittedName>
</protein>
<dbReference type="OrthoDB" id="19261at2759"/>
<dbReference type="STRING" id="3827.A0A1S2YRC2"/>
<evidence type="ECO:0000256" key="3">
    <source>
        <dbReference type="ARBA" id="ARBA00022448"/>
    </source>
</evidence>
<dbReference type="RefSeq" id="XP_004508695.1">
    <property type="nucleotide sequence ID" value="XM_004508638.3"/>
</dbReference>
<dbReference type="PaxDb" id="3827-XP_004508695.1"/>
<sequence>MFNSKKSPMKVGKPSSVAPANIKSWSNPFDSDDEEKDNRKYNSSKKTSSQRPLVTLEVNTNPFDDIDDNKHSSSSSSSSSYVRQSADRNRYKNNFRDSGGLENQSVQELENYAVHKAEEATNSIHNCLKIAETIRENATKTLVTLHQQGDQITRSHQVAADIEQDLSRGEKLLGSLGGLFSRTWKPKKTRTITGPVIFGDDPVRRKGNHLEQREKLGLTSESKGHSKLRTPPQEPTTALEKVEFEKGKQDDALSDLSDLLGELKDMAVDMGSEIERHNKALNHLDNDVDELNFRVKGANQRGRRLLGK</sequence>
<evidence type="ECO:0000313" key="9">
    <source>
        <dbReference type="Proteomes" id="UP000087171"/>
    </source>
</evidence>
<dbReference type="KEGG" id="cam:101493133"/>
<dbReference type="SUPFAM" id="SSF58038">
    <property type="entry name" value="SNARE fusion complex"/>
    <property type="match status" value="2"/>
</dbReference>
<dbReference type="GO" id="GO:0031201">
    <property type="term" value="C:SNARE complex"/>
    <property type="evidence" value="ECO:0007669"/>
    <property type="project" value="InterPro"/>
</dbReference>
<accession>A0A1S2YRC2</accession>
<feature type="region of interest" description="Disordered" evidence="7">
    <location>
        <begin position="214"/>
        <end position="235"/>
    </location>
</feature>
<dbReference type="FunFam" id="1.20.5.110:FF:000031">
    <property type="entry name" value="SNAP25 homologous protein SNAP33"/>
    <property type="match status" value="1"/>
</dbReference>
<keyword evidence="9" id="KW-1185">Reference proteome</keyword>
<keyword evidence="3" id="KW-0813">Transport</keyword>
<dbReference type="FunFam" id="1.20.5.110:FF:000040">
    <property type="entry name" value="SNAP25 homologous protein SNAP33"/>
    <property type="match status" value="1"/>
</dbReference>
<proteinExistence type="inferred from homology"/>
<comment type="subcellular location">
    <subcellularLocation>
        <location evidence="1">Membrane</location>
    </subcellularLocation>
</comment>
<feature type="coiled-coil region" evidence="6">
    <location>
        <begin position="274"/>
        <end position="301"/>
    </location>
</feature>
<dbReference type="AlphaFoldDB" id="A0A1S2YRC2"/>
<dbReference type="Gene3D" id="1.20.5.110">
    <property type="match status" value="2"/>
</dbReference>
<keyword evidence="5" id="KW-0472">Membrane</keyword>
<dbReference type="SMART" id="SM00397">
    <property type="entry name" value="t_SNARE"/>
    <property type="match status" value="2"/>
</dbReference>
<dbReference type="GO" id="GO:0015031">
    <property type="term" value="P:protein transport"/>
    <property type="evidence" value="ECO:0007669"/>
    <property type="project" value="UniProtKB-KW"/>
</dbReference>
<evidence type="ECO:0000259" key="8">
    <source>
        <dbReference type="PROSITE" id="PS50192"/>
    </source>
</evidence>
<dbReference type="GeneID" id="101493133"/>
<feature type="compositionally biased region" description="Polar residues" evidence="7">
    <location>
        <begin position="44"/>
        <end position="62"/>
    </location>
</feature>
<comment type="similarity">
    <text evidence="2">Belongs to the SNAP-25 family.</text>
</comment>
<dbReference type="GO" id="GO:0005484">
    <property type="term" value="F:SNAP receptor activity"/>
    <property type="evidence" value="ECO:0007669"/>
    <property type="project" value="InterPro"/>
</dbReference>
<dbReference type="InterPro" id="IPR000727">
    <property type="entry name" value="T_SNARE_dom"/>
</dbReference>
<dbReference type="CDD" id="cd15841">
    <property type="entry name" value="SNARE_Qc"/>
    <property type="match status" value="1"/>
</dbReference>
<evidence type="ECO:0000256" key="1">
    <source>
        <dbReference type="ARBA" id="ARBA00004370"/>
    </source>
</evidence>
<dbReference type="GO" id="GO:0016192">
    <property type="term" value="P:vesicle-mediated transport"/>
    <property type="evidence" value="ECO:0007669"/>
    <property type="project" value="UniProtKB-ARBA"/>
</dbReference>
<keyword evidence="4" id="KW-0653">Protein transport</keyword>
<evidence type="ECO:0000256" key="2">
    <source>
        <dbReference type="ARBA" id="ARBA00009480"/>
    </source>
</evidence>
<dbReference type="GO" id="GO:0005886">
    <property type="term" value="C:plasma membrane"/>
    <property type="evidence" value="ECO:0007669"/>
    <property type="project" value="TreeGrafter"/>
</dbReference>
<dbReference type="CDD" id="cd15861">
    <property type="entry name" value="SNARE_SNAP25N_23N_29N_SEC9N"/>
    <property type="match status" value="1"/>
</dbReference>
<name>A0A1S2YRC2_CICAR</name>
<evidence type="ECO:0000256" key="7">
    <source>
        <dbReference type="SAM" id="MobiDB-lite"/>
    </source>
</evidence>
<feature type="domain" description="T-SNARE coiled-coil homology" evidence="8">
    <location>
        <begin position="248"/>
        <end position="305"/>
    </location>
</feature>
<reference evidence="9" key="1">
    <citation type="journal article" date="2013" name="Nat. Biotechnol.">
        <title>Draft genome sequence of chickpea (Cicer arietinum) provides a resource for trait improvement.</title>
        <authorList>
            <person name="Varshney R.K."/>
            <person name="Song C."/>
            <person name="Saxena R.K."/>
            <person name="Azam S."/>
            <person name="Yu S."/>
            <person name="Sharpe A.G."/>
            <person name="Cannon S."/>
            <person name="Baek J."/>
            <person name="Rosen B.D."/>
            <person name="Tar'an B."/>
            <person name="Millan T."/>
            <person name="Zhang X."/>
            <person name="Ramsay L.D."/>
            <person name="Iwata A."/>
            <person name="Wang Y."/>
            <person name="Nelson W."/>
            <person name="Farmer A.D."/>
            <person name="Gaur P.M."/>
            <person name="Soderlund C."/>
            <person name="Penmetsa R.V."/>
            <person name="Xu C."/>
            <person name="Bharti A.K."/>
            <person name="He W."/>
            <person name="Winter P."/>
            <person name="Zhao S."/>
            <person name="Hane J.K."/>
            <person name="Carrasquilla-Garcia N."/>
            <person name="Condie J.A."/>
            <person name="Upadhyaya H.D."/>
            <person name="Luo M.C."/>
            <person name="Thudi M."/>
            <person name="Gowda C.L."/>
            <person name="Singh N.P."/>
            <person name="Lichtenzveig J."/>
            <person name="Gali K.K."/>
            <person name="Rubio J."/>
            <person name="Nadarajan N."/>
            <person name="Dolezel J."/>
            <person name="Bansal K.C."/>
            <person name="Xu X."/>
            <person name="Edwards D."/>
            <person name="Zhang G."/>
            <person name="Kahl G."/>
            <person name="Gil J."/>
            <person name="Singh K.B."/>
            <person name="Datta S.K."/>
            <person name="Jackson S.A."/>
            <person name="Wang J."/>
            <person name="Cook D.R."/>
        </authorList>
    </citation>
    <scope>NUCLEOTIDE SEQUENCE [LARGE SCALE GENOMIC DNA]</scope>
    <source>
        <strain evidence="9">cv. CDC Frontier</strain>
    </source>
</reference>
<keyword evidence="6" id="KW-0175">Coiled coil</keyword>
<evidence type="ECO:0000256" key="6">
    <source>
        <dbReference type="SAM" id="Coils"/>
    </source>
</evidence>